<dbReference type="EMBL" id="JAXOJX010000021">
    <property type="protein sequence ID" value="MDZ5457713.1"/>
    <property type="molecule type" value="Genomic_DNA"/>
</dbReference>
<comment type="function">
    <text evidence="2">Hydrolyzes RNA 2',3'-cyclic phosphodiester to an RNA 2'-phosphomonoester.</text>
</comment>
<keyword evidence="4" id="KW-1185">Reference proteome</keyword>
<name>A0ABU5IIF2_9BURK</name>
<dbReference type="PANTHER" id="PTHR35561">
    <property type="entry name" value="RNA 2',3'-CYCLIC PHOSPHODIESTERASE"/>
    <property type="match status" value="1"/>
</dbReference>
<reference evidence="3 4" key="1">
    <citation type="submission" date="2023-11" db="EMBL/GenBank/DDBJ databases">
        <title>Draft genome of Azohydromonas lata strain H1 (DSM1123), a polyhydroxyalkanoate producer.</title>
        <authorList>
            <person name="Traversa D."/>
            <person name="D'Addabbo P."/>
            <person name="Pazzani C."/>
            <person name="Manzari C."/>
            <person name="Chiara M."/>
            <person name="Scrascia M."/>
        </authorList>
    </citation>
    <scope>NUCLEOTIDE SEQUENCE [LARGE SCALE GENOMIC DNA]</scope>
    <source>
        <strain evidence="3 4">H1</strain>
    </source>
</reference>
<dbReference type="Pfam" id="PF13563">
    <property type="entry name" value="2_5_RNA_ligase2"/>
    <property type="match status" value="1"/>
</dbReference>
<dbReference type="EC" id="3.1.4.58" evidence="2"/>
<evidence type="ECO:0000313" key="3">
    <source>
        <dbReference type="EMBL" id="MDZ5457713.1"/>
    </source>
</evidence>
<keyword evidence="1 2" id="KW-0378">Hydrolase</keyword>
<dbReference type="GO" id="GO:0016874">
    <property type="term" value="F:ligase activity"/>
    <property type="evidence" value="ECO:0007669"/>
    <property type="project" value="UniProtKB-KW"/>
</dbReference>
<accession>A0ABU5IIF2</accession>
<comment type="catalytic activity">
    <reaction evidence="2">
        <text>a 3'-end 2',3'-cyclophospho-ribonucleotide-RNA + H2O = a 3'-end 2'-phospho-ribonucleotide-RNA + H(+)</text>
        <dbReference type="Rhea" id="RHEA:11828"/>
        <dbReference type="Rhea" id="RHEA-COMP:10464"/>
        <dbReference type="Rhea" id="RHEA-COMP:17353"/>
        <dbReference type="ChEBI" id="CHEBI:15377"/>
        <dbReference type="ChEBI" id="CHEBI:15378"/>
        <dbReference type="ChEBI" id="CHEBI:83064"/>
        <dbReference type="ChEBI" id="CHEBI:173113"/>
        <dbReference type="EC" id="3.1.4.58"/>
    </reaction>
</comment>
<dbReference type="PANTHER" id="PTHR35561:SF1">
    <property type="entry name" value="RNA 2',3'-CYCLIC PHOSPHODIESTERASE"/>
    <property type="match status" value="1"/>
</dbReference>
<dbReference type="Gene3D" id="3.90.1140.10">
    <property type="entry name" value="Cyclic phosphodiesterase"/>
    <property type="match status" value="1"/>
</dbReference>
<gene>
    <name evidence="3" type="ORF">SM757_14130</name>
</gene>
<dbReference type="Proteomes" id="UP001293718">
    <property type="component" value="Unassembled WGS sequence"/>
</dbReference>
<proteinExistence type="inferred from homology"/>
<protein>
    <recommendedName>
        <fullName evidence="2">RNA 2',3'-cyclic phosphodiesterase</fullName>
        <shortName evidence="2">RNA 2',3'-CPDase</shortName>
        <ecNumber evidence="2">3.1.4.58</ecNumber>
    </recommendedName>
</protein>
<evidence type="ECO:0000256" key="2">
    <source>
        <dbReference type="HAMAP-Rule" id="MF_01940"/>
    </source>
</evidence>
<comment type="caution">
    <text evidence="3">The sequence shown here is derived from an EMBL/GenBank/DDBJ whole genome shotgun (WGS) entry which is preliminary data.</text>
</comment>
<keyword evidence="3" id="KW-0436">Ligase</keyword>
<feature type="short sequence motif" description="HXTX 2" evidence="2">
    <location>
        <begin position="144"/>
        <end position="147"/>
    </location>
</feature>
<evidence type="ECO:0000256" key="1">
    <source>
        <dbReference type="ARBA" id="ARBA00022801"/>
    </source>
</evidence>
<feature type="active site" description="Proton donor" evidence="2">
    <location>
        <position position="64"/>
    </location>
</feature>
<dbReference type="InterPro" id="IPR004175">
    <property type="entry name" value="RNA_CPDase"/>
</dbReference>
<feature type="short sequence motif" description="HXTX 1" evidence="2">
    <location>
        <begin position="64"/>
        <end position="67"/>
    </location>
</feature>
<dbReference type="HAMAP" id="MF_01940">
    <property type="entry name" value="RNA_CPDase"/>
    <property type="match status" value="1"/>
</dbReference>
<comment type="similarity">
    <text evidence="2">Belongs to the 2H phosphoesterase superfamily. ThpR family.</text>
</comment>
<dbReference type="InterPro" id="IPR009097">
    <property type="entry name" value="Cyclic_Pdiesterase"/>
</dbReference>
<organism evidence="3 4">
    <name type="scientific">Azohydromonas lata</name>
    <dbReference type="NCBI Taxonomy" id="45677"/>
    <lineage>
        <taxon>Bacteria</taxon>
        <taxon>Pseudomonadati</taxon>
        <taxon>Pseudomonadota</taxon>
        <taxon>Betaproteobacteria</taxon>
        <taxon>Burkholderiales</taxon>
        <taxon>Sphaerotilaceae</taxon>
        <taxon>Azohydromonas</taxon>
    </lineage>
</organism>
<evidence type="ECO:0000313" key="4">
    <source>
        <dbReference type="Proteomes" id="UP001293718"/>
    </source>
</evidence>
<sequence length="189" mass="20826">MKTISAADTPVPSDSDLPKAPAEATARLFIGLWPDDAQRWEARAHQQLWRWPPQARPTPASKLHLTLHFIGEVPQSQVEPLMLAMPASFSAAELTFTHPALWRGGIAVLEPASVPAHLQSLHAQLGLRLRQLGVALEARPWRPHLTLARQAQGAKPPVNPPPLHWRFAQLALVQSEAGFYKVLRTAEAV</sequence>
<feature type="active site" description="Proton acceptor" evidence="2">
    <location>
        <position position="144"/>
    </location>
</feature>
<dbReference type="RefSeq" id="WP_169805941.1">
    <property type="nucleotide sequence ID" value="NZ_JAXOJX010000021.1"/>
</dbReference>
<dbReference type="SUPFAM" id="SSF55144">
    <property type="entry name" value="LigT-like"/>
    <property type="match status" value="1"/>
</dbReference>